<reference evidence="4" key="2">
    <citation type="journal article" date="2020" name="Int. Dairy J.">
        <title>Lactic acid bacterial diversity in Brie cheese focusing on salt concentration and pH of isolation medium and characterisation of halophilic and alkaliphilic lactic acid bacterial isolates.</title>
        <authorList>
            <person name="Unno R."/>
            <person name="Matsutani M."/>
            <person name="Suzuki T."/>
            <person name="Kodama K."/>
            <person name="Matsushita H."/>
            <person name="Yamasato K."/>
            <person name="Koizumi Y."/>
            <person name="Ishikawa M."/>
        </authorList>
    </citation>
    <scope>NUCLEOTIDE SEQUENCE</scope>
    <source>
        <strain evidence="4">7C1</strain>
        <strain evidence="3">8C4</strain>
    </source>
</reference>
<proteinExistence type="predicted"/>
<accession>A0AAN4RJN3</accession>
<dbReference type="Gene3D" id="3.40.350.10">
    <property type="entry name" value="Creatinase/prolidase N-terminal domain"/>
    <property type="match status" value="1"/>
</dbReference>
<dbReference type="KEGG" id="tkr:C7K43_04680"/>
<comment type="caution">
    <text evidence="4">The sequence shown here is derived from an EMBL/GenBank/DDBJ whole genome shotgun (WGS) entry which is preliminary data.</text>
</comment>
<dbReference type="SUPFAM" id="SSF55920">
    <property type="entry name" value="Creatinase/aminopeptidase"/>
    <property type="match status" value="1"/>
</dbReference>
<gene>
    <name evidence="4" type="primary">pepQ_1</name>
    <name evidence="3" type="ORF">TK11N_03980</name>
    <name evidence="4" type="ORF">TK2N_03540</name>
</gene>
<feature type="domain" description="Peptidase M24" evidence="1">
    <location>
        <begin position="124"/>
        <end position="329"/>
    </location>
</feature>
<dbReference type="PANTHER" id="PTHR46112">
    <property type="entry name" value="AMINOPEPTIDASE"/>
    <property type="match status" value="1"/>
</dbReference>
<dbReference type="InterPro" id="IPR036005">
    <property type="entry name" value="Creatinase/aminopeptidase-like"/>
</dbReference>
<dbReference type="InterPro" id="IPR000994">
    <property type="entry name" value="Pept_M24"/>
</dbReference>
<dbReference type="Proteomes" id="UP000886607">
    <property type="component" value="Unassembled WGS sequence"/>
</dbReference>
<sequence>MDAYVITDPEDIWYFSNIAYSPEQRPFFFIAFPDKKPLFIVPKLEESHVDVSYLDYDLATYFDVTSKPGDNWYDVLQDYLKPLDKIGIEQNSPLFVTNSVDAHWVVADYVKELRTIKSDYEVAKIEAVAKLTSSVVRSTLDMVKTGTTVGETFQVPFKYHQEDLDKFKESHDRTQNAVWPADYSYMPHSVVKADSVIGKGANVDIAIFKLDGYAAECERTFFTEEPSEEAKEYFNIMMEARKIMLDMLRPGVKASSIEEKVMDYLESRGVADKVLHRPGHGLGLNNHEDPTISRGNDNLLTENMVISVEPGLYVKGLGGFRHSDSVLITSDGYRILTEGPTELEDLILG</sequence>
<dbReference type="SUPFAM" id="SSF53092">
    <property type="entry name" value="Creatinase/prolidase N-terminal domain"/>
    <property type="match status" value="1"/>
</dbReference>
<feature type="domain" description="Creatinase N-terminal" evidence="2">
    <location>
        <begin position="2"/>
        <end position="96"/>
    </location>
</feature>
<evidence type="ECO:0000313" key="5">
    <source>
        <dbReference type="Proteomes" id="UP000886597"/>
    </source>
</evidence>
<dbReference type="EMBL" id="BKBO01000004">
    <property type="protein sequence ID" value="GEQ48546.1"/>
    <property type="molecule type" value="Genomic_DNA"/>
</dbReference>
<protein>
    <submittedName>
        <fullName evidence="4">Proline dipeptidase</fullName>
    </submittedName>
</protein>
<dbReference type="PANTHER" id="PTHR46112:SF2">
    <property type="entry name" value="XAA-PRO AMINOPEPTIDASE P-RELATED"/>
    <property type="match status" value="1"/>
</dbReference>
<evidence type="ECO:0000313" key="6">
    <source>
        <dbReference type="Proteomes" id="UP000886607"/>
    </source>
</evidence>
<evidence type="ECO:0000259" key="2">
    <source>
        <dbReference type="Pfam" id="PF01321"/>
    </source>
</evidence>
<dbReference type="InterPro" id="IPR029149">
    <property type="entry name" value="Creatin/AminoP/Spt16_N"/>
</dbReference>
<dbReference type="InterPro" id="IPR050659">
    <property type="entry name" value="Peptidase_M24B"/>
</dbReference>
<dbReference type="InterPro" id="IPR000587">
    <property type="entry name" value="Creatinase_N"/>
</dbReference>
<dbReference type="Pfam" id="PF00557">
    <property type="entry name" value="Peptidase_M24"/>
    <property type="match status" value="1"/>
</dbReference>
<name>A0AAN4RJN3_9ENTE</name>
<evidence type="ECO:0000259" key="1">
    <source>
        <dbReference type="Pfam" id="PF00557"/>
    </source>
</evidence>
<dbReference type="AlphaFoldDB" id="A0AAN4RJN3"/>
<organism evidence="4 5">
    <name type="scientific">Tetragenococcus koreensis</name>
    <dbReference type="NCBI Taxonomy" id="290335"/>
    <lineage>
        <taxon>Bacteria</taxon>
        <taxon>Bacillati</taxon>
        <taxon>Bacillota</taxon>
        <taxon>Bacilli</taxon>
        <taxon>Lactobacillales</taxon>
        <taxon>Enterococcaceae</taxon>
        <taxon>Tetragenococcus</taxon>
    </lineage>
</organism>
<dbReference type="Proteomes" id="UP000886597">
    <property type="component" value="Unassembled WGS sequence"/>
</dbReference>
<evidence type="ECO:0000313" key="3">
    <source>
        <dbReference type="EMBL" id="GEQ48546.1"/>
    </source>
</evidence>
<dbReference type="EMBL" id="BKBQ01000004">
    <property type="protein sequence ID" value="GEQ53510.1"/>
    <property type="molecule type" value="Genomic_DNA"/>
</dbReference>
<dbReference type="Gene3D" id="3.90.230.10">
    <property type="entry name" value="Creatinase/methionine aminopeptidase superfamily"/>
    <property type="match status" value="1"/>
</dbReference>
<dbReference type="Pfam" id="PF01321">
    <property type="entry name" value="Creatinase_N"/>
    <property type="match status" value="1"/>
</dbReference>
<keyword evidence="6" id="KW-1185">Reference proteome</keyword>
<reference evidence="4" key="1">
    <citation type="submission" date="2019-08" db="EMBL/GenBank/DDBJ databases">
        <authorList>
            <person name="Ishikawa M."/>
            <person name="Suzuki T."/>
            <person name="Matsutani M."/>
        </authorList>
    </citation>
    <scope>NUCLEOTIDE SEQUENCE</scope>
    <source>
        <strain evidence="4">7C1</strain>
        <strain evidence="3">8C4</strain>
    </source>
</reference>
<evidence type="ECO:0000313" key="4">
    <source>
        <dbReference type="EMBL" id="GEQ53510.1"/>
    </source>
</evidence>
<dbReference type="CDD" id="cd01066">
    <property type="entry name" value="APP_MetAP"/>
    <property type="match status" value="1"/>
</dbReference>